<organism evidence="2 3">
    <name type="scientific">Dokdonella immobilis</name>
    <dbReference type="NCBI Taxonomy" id="578942"/>
    <lineage>
        <taxon>Bacteria</taxon>
        <taxon>Pseudomonadati</taxon>
        <taxon>Pseudomonadota</taxon>
        <taxon>Gammaproteobacteria</taxon>
        <taxon>Lysobacterales</taxon>
        <taxon>Rhodanobacteraceae</taxon>
        <taxon>Dokdonella</taxon>
    </lineage>
</organism>
<dbReference type="InterPro" id="IPR001509">
    <property type="entry name" value="Epimerase_deHydtase"/>
</dbReference>
<gene>
    <name evidence="2" type="ORF">SAMN05216289_13021</name>
</gene>
<evidence type="ECO:0000313" key="2">
    <source>
        <dbReference type="EMBL" id="SFN55240.1"/>
    </source>
</evidence>
<dbReference type="InterPro" id="IPR036291">
    <property type="entry name" value="NAD(P)-bd_dom_sf"/>
</dbReference>
<dbReference type="STRING" id="578942.SAMN05216289_13021"/>
<dbReference type="RefSeq" id="WP_092409886.1">
    <property type="nucleotide sequence ID" value="NZ_FOVF01000030.1"/>
</dbReference>
<dbReference type="Gene3D" id="3.40.50.720">
    <property type="entry name" value="NAD(P)-binding Rossmann-like Domain"/>
    <property type="match status" value="1"/>
</dbReference>
<keyword evidence="3" id="KW-1185">Reference proteome</keyword>
<name>A0A1I4ZYP7_9GAMM</name>
<evidence type="ECO:0000313" key="3">
    <source>
        <dbReference type="Proteomes" id="UP000198575"/>
    </source>
</evidence>
<dbReference type="OrthoDB" id="5565437at2"/>
<dbReference type="EMBL" id="FOVF01000030">
    <property type="protein sequence ID" value="SFN55240.1"/>
    <property type="molecule type" value="Genomic_DNA"/>
</dbReference>
<dbReference type="InterPro" id="IPR050177">
    <property type="entry name" value="Lipid_A_modif_metabolic_enz"/>
</dbReference>
<sequence>MPTTLVLGGSGQIGRFLVPRLLRSGQTVIVLSRQARAGADPNLQWRQGDLFGAMPEMPQLATIYSLGPLDGFSAWLERTRLAGRPRIVAIGSMSAISKQDSADAAERTLAATLQRAEQRLIASAEHNGLAWTLLRPTLIYGAGIDRSLSLIARHASRWHLFPRLLGATGLRQPVHAEDLADACLASAIATFTNRVFDLGGGERLSVSAMLARVHASLPRFALTVPLPLAAAGVALACARLHPRWRGIHYGALARLREDLIAEDGAAREQIGWSPRRFEPNPATWQIQPLP</sequence>
<feature type="domain" description="NAD-dependent epimerase/dehydratase" evidence="1">
    <location>
        <begin position="110"/>
        <end position="187"/>
    </location>
</feature>
<protein>
    <submittedName>
        <fullName evidence="2">Nucleoside-diphosphate-sugar epimerase</fullName>
    </submittedName>
</protein>
<proteinExistence type="predicted"/>
<dbReference type="SUPFAM" id="SSF51735">
    <property type="entry name" value="NAD(P)-binding Rossmann-fold domains"/>
    <property type="match status" value="1"/>
</dbReference>
<reference evidence="2 3" key="1">
    <citation type="submission" date="2016-10" db="EMBL/GenBank/DDBJ databases">
        <authorList>
            <person name="de Groot N.N."/>
        </authorList>
    </citation>
    <scope>NUCLEOTIDE SEQUENCE [LARGE SCALE GENOMIC DNA]</scope>
    <source>
        <strain evidence="2 3">CGMCC 1.7659</strain>
    </source>
</reference>
<dbReference type="PANTHER" id="PTHR43245:SF51">
    <property type="entry name" value="SHORT CHAIN DEHYDROGENASE_REDUCTASE FAMILY 42E, MEMBER 2"/>
    <property type="match status" value="1"/>
</dbReference>
<dbReference type="PANTHER" id="PTHR43245">
    <property type="entry name" value="BIFUNCTIONAL POLYMYXIN RESISTANCE PROTEIN ARNA"/>
    <property type="match status" value="1"/>
</dbReference>
<accession>A0A1I4ZYP7</accession>
<dbReference type="Proteomes" id="UP000198575">
    <property type="component" value="Unassembled WGS sequence"/>
</dbReference>
<dbReference type="Pfam" id="PF01370">
    <property type="entry name" value="Epimerase"/>
    <property type="match status" value="2"/>
</dbReference>
<evidence type="ECO:0000259" key="1">
    <source>
        <dbReference type="Pfam" id="PF01370"/>
    </source>
</evidence>
<feature type="domain" description="NAD-dependent epimerase/dehydratase" evidence="1">
    <location>
        <begin position="5"/>
        <end position="50"/>
    </location>
</feature>
<dbReference type="AlphaFoldDB" id="A0A1I4ZYP7"/>